<feature type="repeat" description="WD" evidence="3">
    <location>
        <begin position="84"/>
        <end position="115"/>
    </location>
</feature>
<dbReference type="EMBL" id="LGRX02017927">
    <property type="protein sequence ID" value="KAK3260278.1"/>
    <property type="molecule type" value="Genomic_DNA"/>
</dbReference>
<sequence>AAECFRRSFELDPTSVDAKAALEAEERSLGHSACSRILSLHQDCVYAAAYSPWVQDRRLLLATASLDGTARIWSSDGEAALHVLAAHTDKVTAVVWSLTGSLLATSSLDKSVRVWAISAEGVPSDQSCLQGHTGRVTSLAFHPDEARVATAAVDSTARIWDVPSGRCLHLLEGHTKLITGLALAPHGKLLATVSGDGTIRTWSMRSGELFDVIDWTESGAITQCAFTSPGLGAGGGAVLVTCHINAQQEEGRVLMWDIDRPNMAAPVRGYVRSVPESSDWPFRDKIEDMDLCHIPAEDEHLLAVAGADGKLSVFDAESGVRLYCHHHEHAAPPQGPAVRLPSGHYRHNCGPSANVFKVRFSPSGTYLASTGADFSVKIWRAADGQLLHTFVGHMAQVKCLCWSPDEVILVSTSQDSTIRMWCCKWEDEFKPLSLNYYSQRCVSSCATSEPASCTSAWQEAMGAWN</sequence>
<dbReference type="CDD" id="cd00200">
    <property type="entry name" value="WD40"/>
    <property type="match status" value="1"/>
</dbReference>
<feature type="repeat" description="WD" evidence="3">
    <location>
        <begin position="390"/>
        <end position="421"/>
    </location>
</feature>
<dbReference type="PANTHER" id="PTHR44019">
    <property type="entry name" value="WD REPEAT-CONTAINING PROTEIN 55"/>
    <property type="match status" value="1"/>
</dbReference>
<dbReference type="SMART" id="SM00320">
    <property type="entry name" value="WD40"/>
    <property type="match status" value="8"/>
</dbReference>
<dbReference type="InterPro" id="IPR020472">
    <property type="entry name" value="WD40_PAC1"/>
</dbReference>
<dbReference type="PROSITE" id="PS00678">
    <property type="entry name" value="WD_REPEATS_1"/>
    <property type="match status" value="1"/>
</dbReference>
<dbReference type="InterPro" id="IPR019775">
    <property type="entry name" value="WD40_repeat_CS"/>
</dbReference>
<accession>A0AAE0FIN9</accession>
<dbReference type="InterPro" id="IPR001680">
    <property type="entry name" value="WD40_rpt"/>
</dbReference>
<evidence type="ECO:0000256" key="2">
    <source>
        <dbReference type="ARBA" id="ARBA00022737"/>
    </source>
</evidence>
<dbReference type="Proteomes" id="UP001190700">
    <property type="component" value="Unassembled WGS sequence"/>
</dbReference>
<feature type="repeat" description="WD" evidence="3">
    <location>
        <begin position="348"/>
        <end position="389"/>
    </location>
</feature>
<feature type="repeat" description="WD" evidence="3">
    <location>
        <begin position="171"/>
        <end position="212"/>
    </location>
</feature>
<name>A0AAE0FIN9_9CHLO</name>
<feature type="non-terminal residue" evidence="4">
    <location>
        <position position="1"/>
    </location>
</feature>
<dbReference type="Pfam" id="PF00400">
    <property type="entry name" value="WD40"/>
    <property type="match status" value="6"/>
</dbReference>
<evidence type="ECO:0000313" key="4">
    <source>
        <dbReference type="EMBL" id="KAK3260278.1"/>
    </source>
</evidence>
<evidence type="ECO:0000256" key="3">
    <source>
        <dbReference type="PROSITE-ProRule" id="PRU00221"/>
    </source>
</evidence>
<dbReference type="PROSITE" id="PS50294">
    <property type="entry name" value="WD_REPEATS_REGION"/>
    <property type="match status" value="5"/>
</dbReference>
<evidence type="ECO:0008006" key="6">
    <source>
        <dbReference type="Google" id="ProtNLM"/>
    </source>
</evidence>
<dbReference type="SUPFAM" id="SSF50978">
    <property type="entry name" value="WD40 repeat-like"/>
    <property type="match status" value="2"/>
</dbReference>
<dbReference type="PRINTS" id="PR00320">
    <property type="entry name" value="GPROTEINBRPT"/>
</dbReference>
<protein>
    <recommendedName>
        <fullName evidence="6">Guanine nucleotide-binding protein subunit beta-like protein</fullName>
    </recommendedName>
</protein>
<dbReference type="PROSITE" id="PS50082">
    <property type="entry name" value="WD_REPEATS_2"/>
    <property type="match status" value="6"/>
</dbReference>
<dbReference type="Gene3D" id="2.130.10.10">
    <property type="entry name" value="YVTN repeat-like/Quinoprotein amine dehydrogenase"/>
    <property type="match status" value="3"/>
</dbReference>
<keyword evidence="1 3" id="KW-0853">WD repeat</keyword>
<dbReference type="InterPro" id="IPR036322">
    <property type="entry name" value="WD40_repeat_dom_sf"/>
</dbReference>
<keyword evidence="2" id="KW-0677">Repeat</keyword>
<keyword evidence="5" id="KW-1185">Reference proteome</keyword>
<evidence type="ECO:0000256" key="1">
    <source>
        <dbReference type="ARBA" id="ARBA00022574"/>
    </source>
</evidence>
<dbReference type="AlphaFoldDB" id="A0AAE0FIN9"/>
<dbReference type="InterPro" id="IPR015943">
    <property type="entry name" value="WD40/YVTN_repeat-like_dom_sf"/>
</dbReference>
<comment type="caution">
    <text evidence="4">The sequence shown here is derived from an EMBL/GenBank/DDBJ whole genome shotgun (WGS) entry which is preliminary data.</text>
</comment>
<evidence type="ECO:0000313" key="5">
    <source>
        <dbReference type="Proteomes" id="UP001190700"/>
    </source>
</evidence>
<dbReference type="InterPro" id="IPR050505">
    <property type="entry name" value="WDR55/POC1"/>
</dbReference>
<feature type="repeat" description="WD" evidence="3">
    <location>
        <begin position="129"/>
        <end position="170"/>
    </location>
</feature>
<proteinExistence type="predicted"/>
<organism evidence="4 5">
    <name type="scientific">Cymbomonas tetramitiformis</name>
    <dbReference type="NCBI Taxonomy" id="36881"/>
    <lineage>
        <taxon>Eukaryota</taxon>
        <taxon>Viridiplantae</taxon>
        <taxon>Chlorophyta</taxon>
        <taxon>Pyramimonadophyceae</taxon>
        <taxon>Pyramimonadales</taxon>
        <taxon>Pyramimonadaceae</taxon>
        <taxon>Cymbomonas</taxon>
    </lineage>
</organism>
<feature type="repeat" description="WD" evidence="3">
    <location>
        <begin position="38"/>
        <end position="83"/>
    </location>
</feature>
<reference evidence="4 5" key="1">
    <citation type="journal article" date="2015" name="Genome Biol. Evol.">
        <title>Comparative Genomics of a Bacterivorous Green Alga Reveals Evolutionary Causalities and Consequences of Phago-Mixotrophic Mode of Nutrition.</title>
        <authorList>
            <person name="Burns J.A."/>
            <person name="Paasch A."/>
            <person name="Narechania A."/>
            <person name="Kim E."/>
        </authorList>
    </citation>
    <scope>NUCLEOTIDE SEQUENCE [LARGE SCALE GENOMIC DNA]</scope>
    <source>
        <strain evidence="4 5">PLY_AMNH</strain>
    </source>
</reference>
<gene>
    <name evidence="4" type="ORF">CYMTET_30752</name>
</gene>
<dbReference type="PANTHER" id="PTHR44019:SF8">
    <property type="entry name" value="POC1 CENTRIOLAR PROTEIN HOMOLOG"/>
    <property type="match status" value="1"/>
</dbReference>